<feature type="signal peptide" evidence="5">
    <location>
        <begin position="1"/>
        <end position="26"/>
    </location>
</feature>
<dbReference type="InterPro" id="IPR028081">
    <property type="entry name" value="Leu-bd"/>
</dbReference>
<keyword evidence="4" id="KW-0029">Amino-acid transport</keyword>
<evidence type="ECO:0000256" key="1">
    <source>
        <dbReference type="ARBA" id="ARBA00010062"/>
    </source>
</evidence>
<comment type="similarity">
    <text evidence="1">Belongs to the leucine-binding protein family.</text>
</comment>
<keyword evidence="2" id="KW-0813">Transport</keyword>
<dbReference type="Pfam" id="PF13458">
    <property type="entry name" value="Peripla_BP_6"/>
    <property type="match status" value="1"/>
</dbReference>
<evidence type="ECO:0000256" key="4">
    <source>
        <dbReference type="ARBA" id="ARBA00022970"/>
    </source>
</evidence>
<evidence type="ECO:0000259" key="6">
    <source>
        <dbReference type="Pfam" id="PF13458"/>
    </source>
</evidence>
<dbReference type="Gene3D" id="3.40.50.2300">
    <property type="match status" value="2"/>
</dbReference>
<keyword evidence="3 5" id="KW-0732">Signal</keyword>
<name>A0A132E946_9BURK</name>
<organism evidence="7 8">
    <name type="scientific">Burkholderia pseudomultivorans</name>
    <dbReference type="NCBI Taxonomy" id="1207504"/>
    <lineage>
        <taxon>Bacteria</taxon>
        <taxon>Pseudomonadati</taxon>
        <taxon>Pseudomonadota</taxon>
        <taxon>Betaproteobacteria</taxon>
        <taxon>Burkholderiales</taxon>
        <taxon>Burkholderiaceae</taxon>
        <taxon>Burkholderia</taxon>
        <taxon>Burkholderia cepacia complex</taxon>
    </lineage>
</organism>
<dbReference type="AlphaFoldDB" id="A0A132E946"/>
<comment type="caution">
    <text evidence="7">The sequence shown here is derived from an EMBL/GenBank/DDBJ whole genome shotgun (WGS) entry which is preliminary data.</text>
</comment>
<dbReference type="CDD" id="cd06335">
    <property type="entry name" value="PBP1_ABC_ligand_binding-like"/>
    <property type="match status" value="1"/>
</dbReference>
<gene>
    <name evidence="7" type="ORF">WT56_29800</name>
</gene>
<evidence type="ECO:0000313" key="8">
    <source>
        <dbReference type="Proteomes" id="UP000062912"/>
    </source>
</evidence>
<proteinExistence type="inferred from homology"/>
<sequence>MKLASIARRAMLAAGVLAAAATAAHAQDIKLGFNGDLSASPTAQSGRAVVAGVQAAIDDINAGGGVMGRKLTLVVRDDLAQPSKSIQNMVELIDNEKVAAVFGPTNSGNAMAWKRIPNEKKIVSMQPCTQATDITKPMSPDADNYIFRLSMYDRAQAAGIMSYVKKSGMTKVGLLTETTGYGEGGLRDLLGQAKIRGVTPLVAEKFAVSDTDMTSQLSKMKAAGVETLIVWGQGTPMGLVLRSMEKLNYFPTFLSSQAADNITFFDAAGKSLAARAIFLRPLIAPNTPAQKQLLDRVRAKLAAPSAFIFAMQGYDSTLLLAAAMRQANSIEGPQVREALESLRSPVQGVFRTYTKPFSKSQHEGLTAADAKWAHWVGDQLVEYSDRVTQSLTVADMNR</sequence>
<evidence type="ECO:0000313" key="7">
    <source>
        <dbReference type="EMBL" id="KWF20568.1"/>
    </source>
</evidence>
<feature type="domain" description="Leucine-binding protein" evidence="6">
    <location>
        <begin position="29"/>
        <end position="352"/>
    </location>
</feature>
<accession>A0A132E946</accession>
<protein>
    <submittedName>
        <fullName evidence="7">Branched-chain amino acid ABC transporter substrate-binding protein</fullName>
    </submittedName>
</protein>
<dbReference type="GO" id="GO:0006865">
    <property type="term" value="P:amino acid transport"/>
    <property type="evidence" value="ECO:0007669"/>
    <property type="project" value="UniProtKB-KW"/>
</dbReference>
<feature type="chain" id="PRO_5007290515" evidence="5">
    <location>
        <begin position="27"/>
        <end position="398"/>
    </location>
</feature>
<dbReference type="PANTHER" id="PTHR30483">
    <property type="entry name" value="LEUCINE-SPECIFIC-BINDING PROTEIN"/>
    <property type="match status" value="1"/>
</dbReference>
<dbReference type="EMBL" id="LPJR01000077">
    <property type="protein sequence ID" value="KWF20568.1"/>
    <property type="molecule type" value="Genomic_DNA"/>
</dbReference>
<reference evidence="7 8" key="1">
    <citation type="submission" date="2015-11" db="EMBL/GenBank/DDBJ databases">
        <title>Expanding the genomic diversity of Burkholderia species for the development of highly accurate diagnostics.</title>
        <authorList>
            <person name="Sahl J."/>
            <person name="Keim P."/>
            <person name="Wagner D."/>
        </authorList>
    </citation>
    <scope>NUCLEOTIDE SEQUENCE [LARGE SCALE GENOMIC DNA]</scope>
    <source>
        <strain evidence="7 8">MSMB368WGS</strain>
    </source>
</reference>
<dbReference type="Proteomes" id="UP000062912">
    <property type="component" value="Unassembled WGS sequence"/>
</dbReference>
<dbReference type="InterPro" id="IPR028082">
    <property type="entry name" value="Peripla_BP_I"/>
</dbReference>
<dbReference type="OrthoDB" id="9777352at2"/>
<evidence type="ECO:0000256" key="5">
    <source>
        <dbReference type="SAM" id="SignalP"/>
    </source>
</evidence>
<dbReference type="InterPro" id="IPR000709">
    <property type="entry name" value="Leu_Ile_Val-bd"/>
</dbReference>
<dbReference type="SUPFAM" id="SSF53822">
    <property type="entry name" value="Periplasmic binding protein-like I"/>
    <property type="match status" value="1"/>
</dbReference>
<dbReference type="PRINTS" id="PR00337">
    <property type="entry name" value="LEUILEVALBP"/>
</dbReference>
<evidence type="ECO:0000256" key="2">
    <source>
        <dbReference type="ARBA" id="ARBA00022448"/>
    </source>
</evidence>
<dbReference type="PANTHER" id="PTHR30483:SF38">
    <property type="entry name" value="BLR7848 PROTEIN"/>
    <property type="match status" value="1"/>
</dbReference>
<dbReference type="RefSeq" id="WP_060246168.1">
    <property type="nucleotide sequence ID" value="NZ_LPJR01000077.1"/>
</dbReference>
<evidence type="ECO:0000256" key="3">
    <source>
        <dbReference type="ARBA" id="ARBA00022729"/>
    </source>
</evidence>
<dbReference type="InterPro" id="IPR051010">
    <property type="entry name" value="BCAA_transport"/>
</dbReference>